<dbReference type="SMART" id="SM00387">
    <property type="entry name" value="HATPase_c"/>
    <property type="match status" value="1"/>
</dbReference>
<evidence type="ECO:0000313" key="6">
    <source>
        <dbReference type="Proteomes" id="UP000322619"/>
    </source>
</evidence>
<dbReference type="InterPro" id="IPR005467">
    <property type="entry name" value="His_kinase_dom"/>
</dbReference>
<keyword evidence="2" id="KW-0902">Two-component regulatory system</keyword>
<evidence type="ECO:0000256" key="2">
    <source>
        <dbReference type="ARBA" id="ARBA00023012"/>
    </source>
</evidence>
<dbReference type="GO" id="GO:0000155">
    <property type="term" value="F:phosphorelay sensor kinase activity"/>
    <property type="evidence" value="ECO:0007669"/>
    <property type="project" value="InterPro"/>
</dbReference>
<dbReference type="Proteomes" id="UP000322619">
    <property type="component" value="Unassembled WGS sequence"/>
</dbReference>
<dbReference type="SUPFAM" id="SSF52540">
    <property type="entry name" value="P-loop containing nucleoside triphosphate hydrolases"/>
    <property type="match status" value="1"/>
</dbReference>
<dbReference type="Gene3D" id="1.10.510.10">
    <property type="entry name" value="Transferase(Phosphotransferase) domain 1"/>
    <property type="match status" value="1"/>
</dbReference>
<dbReference type="InterPro" id="IPR011009">
    <property type="entry name" value="Kinase-like_dom_sf"/>
</dbReference>
<dbReference type="InterPro" id="IPR003594">
    <property type="entry name" value="HATPase_dom"/>
</dbReference>
<dbReference type="SUPFAM" id="SSF55874">
    <property type="entry name" value="ATPase domain of HSP90 chaperone/DNA topoisomerase II/histidine kinase"/>
    <property type="match status" value="1"/>
</dbReference>
<dbReference type="PANTHER" id="PTHR43642">
    <property type="entry name" value="HYBRID SIGNAL TRANSDUCTION HISTIDINE KINASE G"/>
    <property type="match status" value="1"/>
</dbReference>
<sequence>MGARYMQEQKPGFSQLNRQGLANFDSQLLKSIRSGKQPLSKDTLSAVLKLFVEMIKAIEDIHKKNQILAFVSPDIFMAKPAVDHNDMTTMQMPKKITISRKEFLDLDRFAYISPEQTGRISRTVDYRSNYYSLGVTMYELITGQKPFTADSMLELTHCHIARKPVAPDYLNPAIPRAVSKIILKLMEKEPERRYQSATGIISDLKRAIEAISASGRAEEFALGRDDWSNKFGLPQKLYGREKERAIIRQLAEQASVRVSQILLVGGAAGVGKTAMIKELFRPAAERNVFFASGKAEPLQVNTPYYVFTQMTRELVRILLQESDLMLEEWKKRLLKALNNNGQLIIDLVPELRLIIGDQDAVEELEPTENRNRFLTTFGNFIKTFAKKEQPLAVFLDDFQWCDQSSVELIKYLLTLDDMNSLMVIIGYRDHEIQQNHPLYRCLEELKKSDQAATIIVKPLDQGNIARIISDTVHCHPDQADVLARVIHKKTQGNPFFVRNLLLHLHTSQYIYYNEDNHQWEWDEDEIEKCAISDNIVDFMIGQILKLPPKTQDLLKAGALIGTAFDVKLLMAVLNLDEQAILNQLGEAIDREIIIPENNYYEFYLGEAGQTFRFAHDRIQQACEALIPPESKKQLHLKIGNKIWQSLPPEQVADQAIQIVCHLNEGLDLINDTQERLMVLRLNLWAAQKAKTATSFALARQYIETAISLLPDNPWEADYPLTFELIKTYAECAYLNKEYPLAEAQIEMLMKHAKTAIDQAEIRLMQSVLYRYLGQLDQVINYGVLGLRLLGIRLPFKPGFHLIIRELALVKGRLLGKNTEQLLYAPPLQNDRVKLMIRIMSELNSVTYNGGNVNLFLFSTLKSLSLTLQYGNSQEAASIYSGYGVLLAVMGDLKGSYQFHKLALKLVETEDRAKYRAGVLFAYGFLGYAWSESFQDVDQWFKKAMEDALRYGDHYQVVLAGTFMYAFKANRDLTELTQKAMEQVSLIKQTNNQYGYSMSFMFINRRLNYLGLTDHQFSLGVSQQTQEQNGGMGIIGSEEQCLKNLRESNSLSGLGVYYKEKMYIHYLYDDYAKALDYLAVSDKYLKYHAGTPYVVECRICNFLVVAANLAGMKGEVRKKAIQRLKREYKYVKAWSSYCPENFQHLQYLLQAELARIEEKKDQALQYYELAAETAARNGFLRDEALVNELAAKMFLAHGMKRQAGFFMTEAFRGYQRWGARAKVRQLAKKYEGVLKLASNEMALAEKLAVPPIDLIAITSAYQAVTKEVELPDLLRKIMKIVVENSGAQKAMLLLKDEQGWKIDATFLEGENDINVLQSVALKQAAKMLPQAVINFCIHTGEAVVLSDASGQGEFQQDAYIQKNQTKSLIGLPIKNQGLITGILYLENNLAKAVFTDSQVEILQLLAAQFSISLRNVQLFTNLIATKEALHRSTEELLRSEIAFLQAQIKPHFLYNALNTIAAFSLDEPQMTRDLLANLSAFLRGSFDFKNRDKLVTLQKELELVEAYLFIEKARYGQRLNIIYDIEDQIKCLLPPLVIQPLVENAVQHGLSAQKNGGTLKISAHRRADFVIISVIDNGVGIPEDVFEKCQNGSDSTGVALKNINMRLVRLYGHGLEINRMPGGGTRAVIRIPMARMTQATQHYD</sequence>
<dbReference type="PROSITE" id="PS50011">
    <property type="entry name" value="PROTEIN_KINASE_DOM"/>
    <property type="match status" value="1"/>
</dbReference>
<name>A0A5D0WHC3_9FIRM</name>
<dbReference type="EMBL" id="VSLA01000029">
    <property type="protein sequence ID" value="TYC83645.1"/>
    <property type="molecule type" value="Genomic_DNA"/>
</dbReference>
<accession>A0A5D0WHC3</accession>
<dbReference type="SUPFAM" id="SSF55781">
    <property type="entry name" value="GAF domain-like"/>
    <property type="match status" value="1"/>
</dbReference>
<keyword evidence="1" id="KW-0418">Kinase</keyword>
<protein>
    <submittedName>
        <fullName evidence="5">AAA family ATPase</fullName>
    </submittedName>
</protein>
<dbReference type="InterPro" id="IPR036890">
    <property type="entry name" value="HATPase_C_sf"/>
</dbReference>
<evidence type="ECO:0000256" key="1">
    <source>
        <dbReference type="ARBA" id="ARBA00022777"/>
    </source>
</evidence>
<dbReference type="Pfam" id="PF06580">
    <property type="entry name" value="His_kinase"/>
    <property type="match status" value="1"/>
</dbReference>
<feature type="domain" description="Histidine kinase" evidence="4">
    <location>
        <begin position="1536"/>
        <end position="1634"/>
    </location>
</feature>
<dbReference type="PROSITE" id="PS50109">
    <property type="entry name" value="HIS_KIN"/>
    <property type="match status" value="1"/>
</dbReference>
<keyword evidence="1" id="KW-0808">Transferase</keyword>
<dbReference type="Pfam" id="PF13191">
    <property type="entry name" value="AAA_16"/>
    <property type="match status" value="1"/>
</dbReference>
<dbReference type="SUPFAM" id="SSF56112">
    <property type="entry name" value="Protein kinase-like (PK-like)"/>
    <property type="match status" value="1"/>
</dbReference>
<dbReference type="InterPro" id="IPR027417">
    <property type="entry name" value="P-loop_NTPase"/>
</dbReference>
<dbReference type="InterPro" id="IPR029016">
    <property type="entry name" value="GAF-like_dom_sf"/>
</dbReference>
<dbReference type="Pfam" id="PF01590">
    <property type="entry name" value="GAF"/>
    <property type="match status" value="1"/>
</dbReference>
<dbReference type="Gene3D" id="3.30.450.40">
    <property type="match status" value="1"/>
</dbReference>
<dbReference type="GO" id="GO:0005524">
    <property type="term" value="F:ATP binding"/>
    <property type="evidence" value="ECO:0007669"/>
    <property type="project" value="InterPro"/>
</dbReference>
<evidence type="ECO:0000259" key="3">
    <source>
        <dbReference type="PROSITE" id="PS50011"/>
    </source>
</evidence>
<dbReference type="InterPro" id="IPR010559">
    <property type="entry name" value="Sig_transdc_His_kin_internal"/>
</dbReference>
<proteinExistence type="predicted"/>
<dbReference type="Gene3D" id="3.30.565.10">
    <property type="entry name" value="Histidine kinase-like ATPase, C-terminal domain"/>
    <property type="match status" value="1"/>
</dbReference>
<dbReference type="Gene3D" id="3.40.50.300">
    <property type="entry name" value="P-loop containing nucleotide triphosphate hydrolases"/>
    <property type="match status" value="1"/>
</dbReference>
<evidence type="ECO:0000259" key="4">
    <source>
        <dbReference type="PROSITE" id="PS50109"/>
    </source>
</evidence>
<evidence type="ECO:0000313" key="5">
    <source>
        <dbReference type="EMBL" id="TYC83645.1"/>
    </source>
</evidence>
<feature type="domain" description="Protein kinase" evidence="3">
    <location>
        <begin position="1"/>
        <end position="208"/>
    </location>
</feature>
<dbReference type="InterPro" id="IPR000719">
    <property type="entry name" value="Prot_kinase_dom"/>
</dbReference>
<dbReference type="InterPro" id="IPR053159">
    <property type="entry name" value="Hybrid_Histidine_Kinase"/>
</dbReference>
<dbReference type="InterPro" id="IPR041664">
    <property type="entry name" value="AAA_16"/>
</dbReference>
<dbReference type="Pfam" id="PF02518">
    <property type="entry name" value="HATPase_c"/>
    <property type="match status" value="1"/>
</dbReference>
<reference evidence="5 6" key="1">
    <citation type="submission" date="2019-08" db="EMBL/GenBank/DDBJ databases">
        <title>Isolation and enrichment of carboxydotrophic bacteria from anaerobic sludge for the production of bio-based chemicals from syngas.</title>
        <authorList>
            <person name="Antares A.L."/>
            <person name="Moreira J."/>
            <person name="Diender M."/>
            <person name="Parshina S.N."/>
            <person name="Stams A.J.M."/>
            <person name="Alves M."/>
            <person name="Alves J.I."/>
            <person name="Sousa D.Z."/>
        </authorList>
    </citation>
    <scope>NUCLEOTIDE SEQUENCE [LARGE SCALE GENOMIC DNA]</scope>
    <source>
        <strain evidence="5 6">JM</strain>
    </source>
</reference>
<organism evidence="5 6">
    <name type="scientific">Acetobacterium wieringae</name>
    <dbReference type="NCBI Taxonomy" id="52694"/>
    <lineage>
        <taxon>Bacteria</taxon>
        <taxon>Bacillati</taxon>
        <taxon>Bacillota</taxon>
        <taxon>Clostridia</taxon>
        <taxon>Eubacteriales</taxon>
        <taxon>Eubacteriaceae</taxon>
        <taxon>Acetobacterium</taxon>
    </lineage>
</organism>
<comment type="caution">
    <text evidence="5">The sequence shown here is derived from an EMBL/GenBank/DDBJ whole genome shotgun (WGS) entry which is preliminary data.</text>
</comment>
<gene>
    <name evidence="5" type="ORF">FXB42_15440</name>
</gene>
<dbReference type="GO" id="GO:0016020">
    <property type="term" value="C:membrane"/>
    <property type="evidence" value="ECO:0007669"/>
    <property type="project" value="InterPro"/>
</dbReference>
<dbReference type="SMART" id="SM00065">
    <property type="entry name" value="GAF"/>
    <property type="match status" value="1"/>
</dbReference>
<dbReference type="PANTHER" id="PTHR43642:SF1">
    <property type="entry name" value="HYBRID SIGNAL TRANSDUCTION HISTIDINE KINASE G"/>
    <property type="match status" value="1"/>
</dbReference>
<dbReference type="InterPro" id="IPR003018">
    <property type="entry name" value="GAF"/>
</dbReference>